<sequence>MTMNMFEPSAIKVKDMRDPGSTSIELHVKVETAEGTDLPEISDERLPRGQQGLTFSIESILRLKTFYSLSPFPTVPGQKFSQKRVQYVLKMR</sequence>
<accession>A0A9W9XE43</accession>
<reference evidence="1" key="1">
    <citation type="submission" date="2022-12" db="EMBL/GenBank/DDBJ databases">
        <authorList>
            <person name="Petersen C."/>
        </authorList>
    </citation>
    <scope>NUCLEOTIDE SEQUENCE</scope>
    <source>
        <strain evidence="1">IBT 30728</strain>
    </source>
</reference>
<dbReference type="Proteomes" id="UP001148312">
    <property type="component" value="Unassembled WGS sequence"/>
</dbReference>
<comment type="caution">
    <text evidence="1">The sequence shown here is derived from an EMBL/GenBank/DDBJ whole genome shotgun (WGS) entry which is preliminary data.</text>
</comment>
<dbReference type="RefSeq" id="XP_056791221.1">
    <property type="nucleotide sequence ID" value="XM_056933680.1"/>
</dbReference>
<dbReference type="AlphaFoldDB" id="A0A9W9XE43"/>
<organism evidence="1 2">
    <name type="scientific">Penicillium diatomitis</name>
    <dbReference type="NCBI Taxonomy" id="2819901"/>
    <lineage>
        <taxon>Eukaryota</taxon>
        <taxon>Fungi</taxon>
        <taxon>Dikarya</taxon>
        <taxon>Ascomycota</taxon>
        <taxon>Pezizomycotina</taxon>
        <taxon>Eurotiomycetes</taxon>
        <taxon>Eurotiomycetidae</taxon>
        <taxon>Eurotiales</taxon>
        <taxon>Aspergillaceae</taxon>
        <taxon>Penicillium</taxon>
    </lineage>
</organism>
<protein>
    <submittedName>
        <fullName evidence="1">Uncharacterized protein</fullName>
    </submittedName>
</protein>
<keyword evidence="2" id="KW-1185">Reference proteome</keyword>
<evidence type="ECO:0000313" key="1">
    <source>
        <dbReference type="EMBL" id="KAJ5489188.1"/>
    </source>
</evidence>
<dbReference type="GeneID" id="81623929"/>
<reference evidence="1" key="2">
    <citation type="journal article" date="2023" name="IMA Fungus">
        <title>Comparative genomic study of the Penicillium genus elucidates a diverse pangenome and 15 lateral gene transfer events.</title>
        <authorList>
            <person name="Petersen C."/>
            <person name="Sorensen T."/>
            <person name="Nielsen M.R."/>
            <person name="Sondergaard T.E."/>
            <person name="Sorensen J.L."/>
            <person name="Fitzpatrick D.A."/>
            <person name="Frisvad J.C."/>
            <person name="Nielsen K.L."/>
        </authorList>
    </citation>
    <scope>NUCLEOTIDE SEQUENCE</scope>
    <source>
        <strain evidence="1">IBT 30728</strain>
    </source>
</reference>
<evidence type="ECO:0000313" key="2">
    <source>
        <dbReference type="Proteomes" id="UP001148312"/>
    </source>
</evidence>
<name>A0A9W9XE43_9EURO</name>
<proteinExistence type="predicted"/>
<dbReference type="EMBL" id="JAPWDQ010000004">
    <property type="protein sequence ID" value="KAJ5489188.1"/>
    <property type="molecule type" value="Genomic_DNA"/>
</dbReference>
<gene>
    <name evidence="1" type="ORF">N7539_004078</name>
</gene>